<dbReference type="Proteomes" id="UP000789595">
    <property type="component" value="Unassembled WGS sequence"/>
</dbReference>
<evidence type="ECO:0000313" key="2">
    <source>
        <dbReference type="EMBL" id="CAE0698747.1"/>
    </source>
</evidence>
<dbReference type="PANTHER" id="PTHR22603:SF93">
    <property type="entry name" value="RE24176P"/>
    <property type="match status" value="1"/>
</dbReference>
<dbReference type="Gene3D" id="3.30.200.20">
    <property type="entry name" value="Phosphorylase Kinase, domain 1"/>
    <property type="match status" value="1"/>
</dbReference>
<dbReference type="EMBL" id="CAKKNE010000004">
    <property type="protein sequence ID" value="CAH0374142.1"/>
    <property type="molecule type" value="Genomic_DNA"/>
</dbReference>
<proteinExistence type="inferred from homology"/>
<accession>A0A7S3ZZ23</accession>
<dbReference type="GO" id="GO:0004103">
    <property type="term" value="F:choline kinase activity"/>
    <property type="evidence" value="ECO:0007669"/>
    <property type="project" value="TreeGrafter"/>
</dbReference>
<dbReference type="OrthoDB" id="10267235at2759"/>
<evidence type="ECO:0000313" key="4">
    <source>
        <dbReference type="Proteomes" id="UP000789595"/>
    </source>
</evidence>
<dbReference type="SUPFAM" id="SSF56112">
    <property type="entry name" value="Protein kinase-like (PK-like)"/>
    <property type="match status" value="1"/>
</dbReference>
<dbReference type="GO" id="GO:0004305">
    <property type="term" value="F:ethanolamine kinase activity"/>
    <property type="evidence" value="ECO:0007669"/>
    <property type="project" value="TreeGrafter"/>
</dbReference>
<organism evidence="2">
    <name type="scientific">Pelagomonas calceolata</name>
    <dbReference type="NCBI Taxonomy" id="35677"/>
    <lineage>
        <taxon>Eukaryota</taxon>
        <taxon>Sar</taxon>
        <taxon>Stramenopiles</taxon>
        <taxon>Ochrophyta</taxon>
        <taxon>Pelagophyceae</taxon>
        <taxon>Pelagomonadales</taxon>
        <taxon>Pelagomonadaceae</taxon>
        <taxon>Pelagomonas</taxon>
    </lineage>
</organism>
<gene>
    <name evidence="2" type="ORF">PCAL00307_LOCUS14183</name>
    <name evidence="3" type="ORF">PECAL_4P14100</name>
</gene>
<dbReference type="GO" id="GO:0005737">
    <property type="term" value="C:cytoplasm"/>
    <property type="evidence" value="ECO:0007669"/>
    <property type="project" value="TreeGrafter"/>
</dbReference>
<reference evidence="2" key="1">
    <citation type="submission" date="2021-01" db="EMBL/GenBank/DDBJ databases">
        <authorList>
            <person name="Corre E."/>
            <person name="Pelletier E."/>
            <person name="Niang G."/>
            <person name="Scheremetjew M."/>
            <person name="Finn R."/>
            <person name="Kale V."/>
            <person name="Holt S."/>
            <person name="Cochrane G."/>
            <person name="Meng A."/>
            <person name="Brown T."/>
            <person name="Cohen L."/>
        </authorList>
    </citation>
    <scope>NUCLEOTIDE SEQUENCE</scope>
    <source>
        <strain evidence="2">CCMP1756</strain>
    </source>
</reference>
<evidence type="ECO:0000256" key="1">
    <source>
        <dbReference type="ARBA" id="ARBA00038211"/>
    </source>
</evidence>
<dbReference type="PANTHER" id="PTHR22603">
    <property type="entry name" value="CHOLINE/ETHANOALAMINE KINASE"/>
    <property type="match status" value="1"/>
</dbReference>
<evidence type="ECO:0000313" key="3">
    <source>
        <dbReference type="EMBL" id="CAH0374142.1"/>
    </source>
</evidence>
<sequence length="323" mass="35829">MAAQLLKTPIKRVNITVTDDATALEAVKRLVTGHETKLQIVPSDSPHRCVTWDGGDHVLVRLYKPLRCDAALEVDITEAIGPKILGTFVNGHVEEYYVYHTPAKVHEKPDAIDGLARALAAVHSLKCDSDKPRSWIGLRRACETARTLSFGERGHLVKTRYKDVSPILDSALLVRNLDQLEARVPPKAHVCLCHGAAAAHLILRSDDADARLVDWGAAGVDYAAWDLARALHDDCEDLPELSDRRAFVQEYLATLHDEPPSPTKVNALVNDIQYFTICDNYLRGFLLVERAHAAAKDVDAADLLSRAAMRLRQARAQQYVVVW</sequence>
<dbReference type="GO" id="GO:0006646">
    <property type="term" value="P:phosphatidylethanolamine biosynthetic process"/>
    <property type="evidence" value="ECO:0007669"/>
    <property type="project" value="TreeGrafter"/>
</dbReference>
<comment type="similarity">
    <text evidence="1">Belongs to the choline/ethanolamine kinase family.</text>
</comment>
<name>A0A7S3ZZ23_9STRA</name>
<reference evidence="3" key="2">
    <citation type="submission" date="2021-11" db="EMBL/GenBank/DDBJ databases">
        <authorList>
            <consortium name="Genoscope - CEA"/>
            <person name="William W."/>
        </authorList>
    </citation>
    <scope>NUCLEOTIDE SEQUENCE</scope>
</reference>
<dbReference type="Pfam" id="PF01633">
    <property type="entry name" value="Choline_kinase"/>
    <property type="match status" value="1"/>
</dbReference>
<keyword evidence="4" id="KW-1185">Reference proteome</keyword>
<dbReference type="InterPro" id="IPR011009">
    <property type="entry name" value="Kinase-like_dom_sf"/>
</dbReference>
<dbReference type="AlphaFoldDB" id="A0A7S3ZZ23"/>
<dbReference type="EMBL" id="HBIW01016441">
    <property type="protein sequence ID" value="CAE0698747.1"/>
    <property type="molecule type" value="Transcribed_RNA"/>
</dbReference>
<protein>
    <recommendedName>
        <fullName evidence="5">Aminoglycoside phosphotransferase domain-containing protein</fullName>
    </recommendedName>
</protein>
<evidence type="ECO:0008006" key="5">
    <source>
        <dbReference type="Google" id="ProtNLM"/>
    </source>
</evidence>
<dbReference type="Gene3D" id="3.90.1200.10">
    <property type="match status" value="1"/>
</dbReference>